<dbReference type="SUPFAM" id="SSF52833">
    <property type="entry name" value="Thioredoxin-like"/>
    <property type="match status" value="2"/>
</dbReference>
<dbReference type="EMBL" id="JANEYF010005303">
    <property type="protein sequence ID" value="KAJ8928633.1"/>
    <property type="molecule type" value="Genomic_DNA"/>
</dbReference>
<keyword evidence="5" id="KW-1185">Reference proteome</keyword>
<dbReference type="CDD" id="cd02947">
    <property type="entry name" value="TRX_family"/>
    <property type="match status" value="2"/>
</dbReference>
<gene>
    <name evidence="4" type="ORF">NQ314_018777</name>
</gene>
<feature type="compositionally biased region" description="Polar residues" evidence="2">
    <location>
        <begin position="265"/>
        <end position="275"/>
    </location>
</feature>
<evidence type="ECO:0000256" key="1">
    <source>
        <dbReference type="ARBA" id="ARBA00023157"/>
    </source>
</evidence>
<dbReference type="Gene3D" id="3.40.30.10">
    <property type="entry name" value="Glutaredoxin"/>
    <property type="match status" value="2"/>
</dbReference>
<dbReference type="PANTHER" id="PTHR46115">
    <property type="entry name" value="THIOREDOXIN-LIKE PROTEIN 1"/>
    <property type="match status" value="1"/>
</dbReference>
<evidence type="ECO:0000313" key="4">
    <source>
        <dbReference type="EMBL" id="KAJ8928633.1"/>
    </source>
</evidence>
<name>A0AAV8WQ84_9CUCU</name>
<proteinExistence type="predicted"/>
<comment type="caution">
    <text evidence="4">The sequence shown here is derived from an EMBL/GenBank/DDBJ whole genome shotgun (WGS) entry which is preliminary data.</text>
</comment>
<protein>
    <recommendedName>
        <fullName evidence="3">Thioredoxin domain-containing protein</fullName>
    </recommendedName>
</protein>
<feature type="domain" description="Thioredoxin" evidence="3">
    <location>
        <begin position="564"/>
        <end position="619"/>
    </location>
</feature>
<dbReference type="AlphaFoldDB" id="A0AAV8WQ84"/>
<dbReference type="InterPro" id="IPR036249">
    <property type="entry name" value="Thioredoxin-like_sf"/>
</dbReference>
<dbReference type="Proteomes" id="UP001162156">
    <property type="component" value="Unassembled WGS sequence"/>
</dbReference>
<feature type="region of interest" description="Disordered" evidence="2">
    <location>
        <begin position="235"/>
        <end position="314"/>
    </location>
</feature>
<accession>A0AAV8WQ84</accession>
<dbReference type="InterPro" id="IPR017937">
    <property type="entry name" value="Thioredoxin_CS"/>
</dbReference>
<dbReference type="InterPro" id="IPR013766">
    <property type="entry name" value="Thioredoxin_domain"/>
</dbReference>
<organism evidence="4 5">
    <name type="scientific">Rhamnusium bicolor</name>
    <dbReference type="NCBI Taxonomy" id="1586634"/>
    <lineage>
        <taxon>Eukaryota</taxon>
        <taxon>Metazoa</taxon>
        <taxon>Ecdysozoa</taxon>
        <taxon>Arthropoda</taxon>
        <taxon>Hexapoda</taxon>
        <taxon>Insecta</taxon>
        <taxon>Pterygota</taxon>
        <taxon>Neoptera</taxon>
        <taxon>Endopterygota</taxon>
        <taxon>Coleoptera</taxon>
        <taxon>Polyphaga</taxon>
        <taxon>Cucujiformia</taxon>
        <taxon>Chrysomeloidea</taxon>
        <taxon>Cerambycidae</taxon>
        <taxon>Lepturinae</taxon>
        <taxon>Rhagiini</taxon>
        <taxon>Rhamnusium</taxon>
    </lineage>
</organism>
<evidence type="ECO:0000259" key="3">
    <source>
        <dbReference type="Pfam" id="PF00085"/>
    </source>
</evidence>
<feature type="compositionally biased region" description="Basic and acidic residues" evidence="2">
    <location>
        <begin position="250"/>
        <end position="264"/>
    </location>
</feature>
<reference evidence="4" key="1">
    <citation type="journal article" date="2023" name="Insect Mol. Biol.">
        <title>Genome sequencing provides insights into the evolution of gene families encoding plant cell wall-degrading enzymes in longhorned beetles.</title>
        <authorList>
            <person name="Shin N.R."/>
            <person name="Okamura Y."/>
            <person name="Kirsch R."/>
            <person name="Pauchet Y."/>
        </authorList>
    </citation>
    <scope>NUCLEOTIDE SEQUENCE</scope>
    <source>
        <strain evidence="4">RBIC_L_NR</strain>
    </source>
</reference>
<evidence type="ECO:0000313" key="5">
    <source>
        <dbReference type="Proteomes" id="UP001162156"/>
    </source>
</evidence>
<evidence type="ECO:0000256" key="2">
    <source>
        <dbReference type="SAM" id="MobiDB-lite"/>
    </source>
</evidence>
<dbReference type="PROSITE" id="PS00194">
    <property type="entry name" value="THIOREDOXIN_1"/>
    <property type="match status" value="1"/>
</dbReference>
<feature type="domain" description="Thioredoxin" evidence="3">
    <location>
        <begin position="13"/>
        <end position="59"/>
    </location>
</feature>
<dbReference type="Pfam" id="PF00085">
    <property type="entry name" value="Thioredoxin"/>
    <property type="match status" value="2"/>
</dbReference>
<keyword evidence="1" id="KW-1015">Disulfide bond</keyword>
<sequence length="622" mass="71155">MLFMYLIFLQADLDSKLTDAGDQLVVIDFFATWCGPCKMISPKLEELANEYSNIHILKYSDLMATKTPLSTRVKDDSCPLYGIGAPFNINVLPTHKDIIKQYLNIRRDLKMAGQKKEPTFHEVIVIMLARLEQIWQKASIAIISNERIIVKIREYHNKYRGLLKSYKQRSAVPSNTRQIEEFKIKSKSLFDIAACKCISFEKCLCDKSKKMPIKERPFLLDQRSTRKMMIGNVDYKMSKQLQNRTKRKKNQEERLQKVKVRELPENNNFDSSSDTSMERISTEDVLNPTEPNSIPSTSSSIHLESSQMRKSLPTLPRECDRWGLSDRGAAAISSALLQDLGIVTSQETSSIIDRSKIRRESKKLRSQYEDEKLTIQSIYFDGRKHKSRKTLVKMAVNHPVTVTEEHVVVMHEPDSCYLGYVTPSSGSSLNICNTIIDYLSKKEYKMDSLVAVGCDGTNVNTGSENRVIRKLEIHYNKALHWFVCLLHMNELPLRHLLIHLDGITQGPNSFLGPIGIALPKIDLHQLSNDQKYLYKITEVVTSGTYPENFADLQPGPLAHSRWMTTASRILRLYVDVDECEEIAMEYNISSMPTFVFLKNKTVITTFSGANYEKLKQTVEANK</sequence>
<feature type="compositionally biased region" description="Polar residues" evidence="2">
    <location>
        <begin position="289"/>
        <end position="309"/>
    </location>
</feature>